<keyword evidence="3" id="KW-1185">Reference proteome</keyword>
<dbReference type="AlphaFoldDB" id="A0A8K1LQL3"/>
<dbReference type="OrthoDB" id="10478454at2759"/>
<comment type="caution">
    <text evidence="2">The sequence shown here is derived from an EMBL/GenBank/DDBJ whole genome shotgun (WGS) entry which is preliminary data.</text>
</comment>
<reference evidence="2" key="1">
    <citation type="submission" date="2019-04" db="EMBL/GenBank/DDBJ databases">
        <title>Genome assembly of Zosterops borbonicus 15179.</title>
        <authorList>
            <person name="Leroy T."/>
            <person name="Anselmetti Y."/>
            <person name="Tilak M.-K."/>
            <person name="Nabholz B."/>
        </authorList>
    </citation>
    <scope>NUCLEOTIDE SEQUENCE</scope>
    <source>
        <strain evidence="2">HGM_15179</strain>
        <tissue evidence="2">Muscle</tissue>
    </source>
</reference>
<evidence type="ECO:0000256" key="1">
    <source>
        <dbReference type="SAM" id="MobiDB-lite"/>
    </source>
</evidence>
<gene>
    <name evidence="2" type="ORF">HGM15179_005077</name>
</gene>
<feature type="region of interest" description="Disordered" evidence="1">
    <location>
        <begin position="39"/>
        <end position="65"/>
    </location>
</feature>
<feature type="non-terminal residue" evidence="2">
    <location>
        <position position="65"/>
    </location>
</feature>
<feature type="non-terminal residue" evidence="2">
    <location>
        <position position="1"/>
    </location>
</feature>
<evidence type="ECO:0000313" key="2">
    <source>
        <dbReference type="EMBL" id="TRZ22173.1"/>
    </source>
</evidence>
<protein>
    <submittedName>
        <fullName evidence="2">Uncharacterized protein</fullName>
    </submittedName>
</protein>
<proteinExistence type="predicted"/>
<organism evidence="2 3">
    <name type="scientific">Zosterops borbonicus</name>
    <dbReference type="NCBI Taxonomy" id="364589"/>
    <lineage>
        <taxon>Eukaryota</taxon>
        <taxon>Metazoa</taxon>
        <taxon>Chordata</taxon>
        <taxon>Craniata</taxon>
        <taxon>Vertebrata</taxon>
        <taxon>Euteleostomi</taxon>
        <taxon>Archelosauria</taxon>
        <taxon>Archosauria</taxon>
        <taxon>Dinosauria</taxon>
        <taxon>Saurischia</taxon>
        <taxon>Theropoda</taxon>
        <taxon>Coelurosauria</taxon>
        <taxon>Aves</taxon>
        <taxon>Neognathae</taxon>
        <taxon>Neoaves</taxon>
        <taxon>Telluraves</taxon>
        <taxon>Australaves</taxon>
        <taxon>Passeriformes</taxon>
        <taxon>Sylvioidea</taxon>
        <taxon>Zosteropidae</taxon>
        <taxon>Zosterops</taxon>
    </lineage>
</organism>
<accession>A0A8K1LQL3</accession>
<dbReference type="EMBL" id="SWJQ01000105">
    <property type="protein sequence ID" value="TRZ22173.1"/>
    <property type="molecule type" value="Genomic_DNA"/>
</dbReference>
<dbReference type="Proteomes" id="UP000796761">
    <property type="component" value="Unassembled WGS sequence"/>
</dbReference>
<sequence>ALMAGGLAKEPHGKLYVACLEFPARCQRGVYLSQCHARPSRAASPAPPAAQTAPGKALAGGNEAR</sequence>
<name>A0A8K1LQL3_9PASS</name>
<evidence type="ECO:0000313" key="3">
    <source>
        <dbReference type="Proteomes" id="UP000796761"/>
    </source>
</evidence>